<feature type="domain" description="Apea-like HEPN" evidence="1">
    <location>
        <begin position="319"/>
        <end position="468"/>
    </location>
</feature>
<feature type="domain" description="ApeA N-terminal" evidence="2">
    <location>
        <begin position="47"/>
        <end position="255"/>
    </location>
</feature>
<evidence type="ECO:0000259" key="2">
    <source>
        <dbReference type="Pfam" id="PF18862"/>
    </source>
</evidence>
<evidence type="ECO:0000313" key="4">
    <source>
        <dbReference type="Proteomes" id="UP001597045"/>
    </source>
</evidence>
<sequence>MKKLLSTGTYTCQWTYRGHTVSGELTLEASRPPAGRLVNAPGTWIEGETSRSFQPHSDDVDVLRGSTHGARDTVLWDSEDVALLGARVQHELPERSWIQAKMALVGGRIPDDMLFDSVEFQVGGLTELSGVRPFKTVTIPRKWTGNPDLVATWNSDETSLEWTRPDGDQLRLGFTAHVTWPGHYSFSVTAAPVMTVSGTSRPAEAWMTQYVRPLAEITTLATQRPQMISWVILRREGTANSSVQVFAADITQQPYEATQPEPADLITHQSAALVRLGPDGAALPDLLEGWATLQTTYITFFDYLTVALRDTMSTRSRFLALVPALEGLHVAKYGDGPMPRAEYRKQRKAVVDRLAQVDGLAQDDIEFIKRWLANYGSHELADRLREIIDKELGDQLRERIKARVDPLPPVLEGIVQNAKDVWAVMGTSRNRIAHGADKQPTSTQLNAITRLAHTVAMGVAMKHLGIPDTVLCEAIDQDRWLVV</sequence>
<name>A0ABW3M556_9PSEU</name>
<accession>A0ABW3M556</accession>
<evidence type="ECO:0000313" key="3">
    <source>
        <dbReference type="EMBL" id="MFD1044140.1"/>
    </source>
</evidence>
<protein>
    <submittedName>
        <fullName evidence="3">HEPN domain-containing protein</fullName>
    </submittedName>
</protein>
<reference evidence="4" key="1">
    <citation type="journal article" date="2019" name="Int. J. Syst. Evol. Microbiol.">
        <title>The Global Catalogue of Microorganisms (GCM) 10K type strain sequencing project: providing services to taxonomists for standard genome sequencing and annotation.</title>
        <authorList>
            <consortium name="The Broad Institute Genomics Platform"/>
            <consortium name="The Broad Institute Genome Sequencing Center for Infectious Disease"/>
            <person name="Wu L."/>
            <person name="Ma J."/>
        </authorList>
    </citation>
    <scope>NUCLEOTIDE SEQUENCE [LARGE SCALE GENOMIC DNA]</scope>
    <source>
        <strain evidence="4">JCM 31486</strain>
    </source>
</reference>
<dbReference type="EMBL" id="JBHTIS010000006">
    <property type="protein sequence ID" value="MFD1044140.1"/>
    <property type="molecule type" value="Genomic_DNA"/>
</dbReference>
<comment type="caution">
    <text evidence="3">The sequence shown here is derived from an EMBL/GenBank/DDBJ whole genome shotgun (WGS) entry which is preliminary data.</text>
</comment>
<dbReference type="Proteomes" id="UP001597045">
    <property type="component" value="Unassembled WGS sequence"/>
</dbReference>
<dbReference type="InterPro" id="IPR041223">
    <property type="entry name" value="ApeA_NTD"/>
</dbReference>
<proteinExistence type="predicted"/>
<organism evidence="3 4">
    <name type="scientific">Kibdelosporangium lantanae</name>
    <dbReference type="NCBI Taxonomy" id="1497396"/>
    <lineage>
        <taxon>Bacteria</taxon>
        <taxon>Bacillati</taxon>
        <taxon>Actinomycetota</taxon>
        <taxon>Actinomycetes</taxon>
        <taxon>Pseudonocardiales</taxon>
        <taxon>Pseudonocardiaceae</taxon>
        <taxon>Kibdelosporangium</taxon>
    </lineage>
</organism>
<evidence type="ECO:0000259" key="1">
    <source>
        <dbReference type="Pfam" id="PF18739"/>
    </source>
</evidence>
<dbReference type="Pfam" id="PF18739">
    <property type="entry name" value="HEPN_Apea"/>
    <property type="match status" value="1"/>
</dbReference>
<keyword evidence="4" id="KW-1185">Reference proteome</keyword>
<dbReference type="InterPro" id="IPR041229">
    <property type="entry name" value="HEPN_Apea"/>
</dbReference>
<gene>
    <name evidence="3" type="ORF">ACFQ1S_00285</name>
</gene>
<dbReference type="Pfam" id="PF18862">
    <property type="entry name" value="ApeA_NTD1"/>
    <property type="match status" value="1"/>
</dbReference>